<dbReference type="PRINTS" id="PR00452">
    <property type="entry name" value="SH3DOMAIN"/>
</dbReference>
<reference evidence="5 6" key="1">
    <citation type="journal article" date="2016" name="Proc. Natl. Acad. Sci. U.S.A.">
        <title>Lipid metabolic changes in an early divergent fungus govern the establishment of a mutualistic symbiosis with endobacteria.</title>
        <authorList>
            <person name="Lastovetsky O.A."/>
            <person name="Gaspar M.L."/>
            <person name="Mondo S.J."/>
            <person name="LaButti K.M."/>
            <person name="Sandor L."/>
            <person name="Grigoriev I.V."/>
            <person name="Henry S.A."/>
            <person name="Pawlowska T.E."/>
        </authorList>
    </citation>
    <scope>NUCLEOTIDE SEQUENCE [LARGE SCALE GENOMIC DNA]</scope>
    <source>
        <strain evidence="5 6">ATCC 52813</strain>
    </source>
</reference>
<dbReference type="PANTHER" id="PTHR15629:SF2">
    <property type="entry name" value="SH3 DOMAIN-CONTAINING YSC84-LIKE PROTEIN 1"/>
    <property type="match status" value="1"/>
</dbReference>
<evidence type="ECO:0000259" key="4">
    <source>
        <dbReference type="PROSITE" id="PS50002"/>
    </source>
</evidence>
<dbReference type="EMBL" id="KZ303843">
    <property type="protein sequence ID" value="PHZ16258.1"/>
    <property type="molecule type" value="Genomic_DNA"/>
</dbReference>
<dbReference type="InterPro" id="IPR036028">
    <property type="entry name" value="SH3-like_dom_sf"/>
</dbReference>
<name>A0A2G4T5H7_RHIZD</name>
<dbReference type="GO" id="GO:0035091">
    <property type="term" value="F:phosphatidylinositol binding"/>
    <property type="evidence" value="ECO:0007669"/>
    <property type="project" value="TreeGrafter"/>
</dbReference>
<dbReference type="PROSITE" id="PS50002">
    <property type="entry name" value="SH3"/>
    <property type="match status" value="1"/>
</dbReference>
<dbReference type="Pfam" id="PF00018">
    <property type="entry name" value="SH3_1"/>
    <property type="match status" value="1"/>
</dbReference>
<dbReference type="Proteomes" id="UP000242254">
    <property type="component" value="Unassembled WGS sequence"/>
</dbReference>
<proteinExistence type="predicted"/>
<organism evidence="5 6">
    <name type="scientific">Rhizopus microsporus ATCC 52813</name>
    <dbReference type="NCBI Taxonomy" id="1340429"/>
    <lineage>
        <taxon>Eukaryota</taxon>
        <taxon>Fungi</taxon>
        <taxon>Fungi incertae sedis</taxon>
        <taxon>Mucoromycota</taxon>
        <taxon>Mucoromycotina</taxon>
        <taxon>Mucoromycetes</taxon>
        <taxon>Mucorales</taxon>
        <taxon>Mucorineae</taxon>
        <taxon>Rhizopodaceae</taxon>
        <taxon>Rhizopus</taxon>
    </lineage>
</organism>
<dbReference type="SMART" id="SM00326">
    <property type="entry name" value="SH3"/>
    <property type="match status" value="1"/>
</dbReference>
<feature type="domain" description="SH3" evidence="4">
    <location>
        <begin position="387"/>
        <end position="447"/>
    </location>
</feature>
<dbReference type="Gene3D" id="2.30.30.40">
    <property type="entry name" value="SH3 Domains"/>
    <property type="match status" value="1"/>
</dbReference>
<dbReference type="PRINTS" id="PR01887">
    <property type="entry name" value="SPECTRNALPHA"/>
</dbReference>
<dbReference type="PANTHER" id="PTHR15629">
    <property type="entry name" value="SH3YL1 PROTEIN"/>
    <property type="match status" value="1"/>
</dbReference>
<accession>A0A2G4T5H7</accession>
<evidence type="ECO:0000313" key="6">
    <source>
        <dbReference type="Proteomes" id="UP000242254"/>
    </source>
</evidence>
<evidence type="ECO:0000313" key="5">
    <source>
        <dbReference type="EMBL" id="PHZ16258.1"/>
    </source>
</evidence>
<dbReference type="InterPro" id="IPR007461">
    <property type="entry name" value="Ysc84_actin-binding"/>
</dbReference>
<dbReference type="STRING" id="1340429.A0A2G4T5H7"/>
<feature type="region of interest" description="Disordered" evidence="3">
    <location>
        <begin position="331"/>
        <end position="354"/>
    </location>
</feature>
<dbReference type="InterPro" id="IPR051702">
    <property type="entry name" value="SH3_domain_YSC84-like"/>
</dbReference>
<evidence type="ECO:0000256" key="3">
    <source>
        <dbReference type="SAM" id="MobiDB-lite"/>
    </source>
</evidence>
<sequence>MPKRSPKELCDDVQQAVQILDLFTNTAKNKDLKALIPQVILQNAHGLLFIRLIRVGMALSVKGGTGIIIARLPDGSWSAPSGISISSFGLGQMFGGEVIDSIIVMNYRAAVKAFVDGGGQLSLGVGVSIAAGPYGRSADVSTSMSRDHIAATYSYSSSKGFYFGYSMEGSKISERVGTNTAFYGRTISAREILTGAVPPPAIAEPLYNKLEALGAGRKVQRISYMAPPVPPAQVPSAPRFSLQRHRSDVEDAPPSYDSVIRDDQSRLNTSDYASSFHTRWSKPLPSPQPISNNIMPYTNDIKHRPNTAITHDNYSPGPFFANETKHLSGPTTYDSHSFVNKTKQPSGPTTYDSHSFTSPFEKATTITTASTPLHQGALEHTTNSNNAPFSLVIAKYDYSATRPNDLSFSAGDHIIVTKRLPDRNCWWEGEIGNRRGFFPANYTEDCD</sequence>
<dbReference type="InterPro" id="IPR001452">
    <property type="entry name" value="SH3_domain"/>
</dbReference>
<evidence type="ECO:0000256" key="2">
    <source>
        <dbReference type="PROSITE-ProRule" id="PRU00192"/>
    </source>
</evidence>
<keyword evidence="1 2" id="KW-0728">SH3 domain</keyword>
<evidence type="ECO:0000256" key="1">
    <source>
        <dbReference type="ARBA" id="ARBA00022443"/>
    </source>
</evidence>
<gene>
    <name evidence="5" type="ORF">RHIMIDRAFT_233859</name>
</gene>
<keyword evidence="6" id="KW-1185">Reference proteome</keyword>
<dbReference type="GeneID" id="35439035"/>
<dbReference type="Pfam" id="PF04366">
    <property type="entry name" value="Ysc84"/>
    <property type="match status" value="1"/>
</dbReference>
<dbReference type="AlphaFoldDB" id="A0A2G4T5H7"/>
<protein>
    <submittedName>
        <fullName evidence="5">DUF500-domain-containing protein</fullName>
    </submittedName>
</protein>
<dbReference type="RefSeq" id="XP_023469966.1">
    <property type="nucleotide sequence ID" value="XM_023608045.1"/>
</dbReference>
<dbReference type="SUPFAM" id="SSF50044">
    <property type="entry name" value="SH3-domain"/>
    <property type="match status" value="1"/>
</dbReference>